<dbReference type="EMBL" id="LWCS01000002">
    <property type="protein sequence ID" value="OAN41938.1"/>
    <property type="molecule type" value="Genomic_DNA"/>
</dbReference>
<comment type="caution">
    <text evidence="3">The sequence shown here is derived from an EMBL/GenBank/DDBJ whole genome shotgun (WGS) entry which is preliminary data.</text>
</comment>
<dbReference type="InterPro" id="IPR024983">
    <property type="entry name" value="CHAT_dom"/>
</dbReference>
<protein>
    <submittedName>
        <fullName evidence="3">Uncharacterized protein</fullName>
    </submittedName>
</protein>
<evidence type="ECO:0000259" key="2">
    <source>
        <dbReference type="Pfam" id="PF19973"/>
    </source>
</evidence>
<accession>A0A178M1S4</accession>
<evidence type="ECO:0000313" key="3">
    <source>
        <dbReference type="EMBL" id="OAN41938.1"/>
    </source>
</evidence>
<dbReference type="Proteomes" id="UP000078396">
    <property type="component" value="Unassembled WGS sequence"/>
</dbReference>
<evidence type="ECO:0000259" key="1">
    <source>
        <dbReference type="Pfam" id="PF12770"/>
    </source>
</evidence>
<proteinExistence type="predicted"/>
<dbReference type="AlphaFoldDB" id="A0A178M1S4"/>
<dbReference type="Pfam" id="PF19973">
    <property type="entry name" value="TCAD7"/>
    <property type="match status" value="1"/>
</dbReference>
<organism evidence="3 4">
    <name type="scientific">Mycolicibacterium iranicum</name>
    <name type="common">Mycobacterium iranicum</name>
    <dbReference type="NCBI Taxonomy" id="912594"/>
    <lineage>
        <taxon>Bacteria</taxon>
        <taxon>Bacillati</taxon>
        <taxon>Actinomycetota</taxon>
        <taxon>Actinomycetes</taxon>
        <taxon>Mycobacteriales</taxon>
        <taxon>Mycobacteriaceae</taxon>
        <taxon>Mycolicibacterium</taxon>
    </lineage>
</organism>
<reference evidence="3 4" key="1">
    <citation type="submission" date="2016-04" db="EMBL/GenBank/DDBJ databases">
        <title>Draft Genome Sequences of Staphylococcus capitis Strain H36, S. capitis Strain H65, S. cohnii Strain H62, S. hominis Strain H69, Mycobacterium iranicum Strain H39, Plantibacter sp. Strain H53, Pseudomonas oryzihabitans Strain H72, and Microbacterium sp. Strain H83, isolated from residential settings.</title>
        <authorList>
            <person name="Lymperopoulou D."/>
            <person name="Adams R.I."/>
            <person name="Lindow S."/>
            <person name="Coil D.A."/>
            <person name="Jospin G."/>
            <person name="Eisen J.A."/>
        </authorList>
    </citation>
    <scope>NUCLEOTIDE SEQUENCE [LARGE SCALE GENOMIC DNA]</scope>
    <source>
        <strain evidence="3 4">H39</strain>
    </source>
</reference>
<sequence>MECTPAIIIRAASTVRTGLSQLEHSPDDAEVVVVDDSGRATQYYTFGVADVRARLSAHDPDATVFAALRLDEAPDTLALQLGDDTVEPGGIVLNGDLVVGIASGDVGEVFGGGGPMPEFTTFDDGFAPPTADLTLRGPELIEEDLAVFRAYPDVDAPAQVSPGQEFAVVAGFAAEPADHMEIAGPPVLVTTGPRPDFRLQILGFGFRFPDGIERTLTVDRDHPDSSQVRFTVIADPGEAAARRMLEISYEYAGVVVGRTWATVEVVAQAPAEPAERAAIGASGLIGEVPPGEAPHMSIDITTRGGDATVHWRFHCRYPDVVRPGAVTTTLTQGSAQAFAEQLMRQLPNTLSGPLLSATVRGVGDEVADNLPAEFWDMFENVWRRAEDAGDEPRLLITTSEPWVPWELAWIEPERLRHPELLPPEFSHGATLGQLWQVSRWTMPTRQLPGGAIPVAPPPLTIEADAMVVIKGEYTGAAGLAALPHAEEEADTIAQSYGALSVSISQDDVAALMECTLQRDGADFLPTMLHFAGHAETDVNHQQFTGLKLAGGARLNPLMVRGFHLLARQRPFVFLNACEAGAPAETLTQLGGLAGAFLREGTRGFVAPLWKVNDVEARDIALEFYRRTLDEGETVGEAMRAIRRRYTTQSNTASAIAYVFYGNPDLRLERSTR</sequence>
<dbReference type="RefSeq" id="WP_064280137.1">
    <property type="nucleotide sequence ID" value="NZ_LWCS01000002.1"/>
</dbReference>
<dbReference type="InterPro" id="IPR045543">
    <property type="entry name" value="TCAD7"/>
</dbReference>
<dbReference type="Pfam" id="PF12770">
    <property type="entry name" value="CHAT"/>
    <property type="match status" value="1"/>
</dbReference>
<feature type="domain" description="CHAT" evidence="1">
    <location>
        <begin position="478"/>
        <end position="651"/>
    </location>
</feature>
<name>A0A178M1S4_MYCIR</name>
<gene>
    <name evidence="3" type="ORF">A4X20_03725</name>
</gene>
<evidence type="ECO:0000313" key="4">
    <source>
        <dbReference type="Proteomes" id="UP000078396"/>
    </source>
</evidence>
<feature type="domain" description="Ternary complex associated" evidence="2">
    <location>
        <begin position="4"/>
        <end position="73"/>
    </location>
</feature>
<dbReference type="OrthoDB" id="4230780at2"/>